<dbReference type="GO" id="GO:0016491">
    <property type="term" value="F:oxidoreductase activity"/>
    <property type="evidence" value="ECO:0007669"/>
    <property type="project" value="UniProtKB-KW"/>
</dbReference>
<keyword evidence="8" id="KW-1185">Reference proteome</keyword>
<evidence type="ECO:0000259" key="6">
    <source>
        <dbReference type="PROSITE" id="PS51387"/>
    </source>
</evidence>
<dbReference type="InterPro" id="IPR006094">
    <property type="entry name" value="Oxid_FAD_bind_N"/>
</dbReference>
<evidence type="ECO:0000256" key="5">
    <source>
        <dbReference type="ARBA" id="ARBA00023002"/>
    </source>
</evidence>
<dbReference type="STRING" id="192814.GCA_900166575_03240"/>
<dbReference type="SUPFAM" id="SSF56176">
    <property type="entry name" value="FAD-binding/transporter-associated domain-like"/>
    <property type="match status" value="1"/>
</dbReference>
<dbReference type="SUPFAM" id="SSF55103">
    <property type="entry name" value="FAD-linked oxidases, C-terminal domain"/>
    <property type="match status" value="1"/>
</dbReference>
<evidence type="ECO:0000313" key="8">
    <source>
        <dbReference type="Proteomes" id="UP000297982"/>
    </source>
</evidence>
<dbReference type="EMBL" id="SRJC01000003">
    <property type="protein sequence ID" value="TGB02448.1"/>
    <property type="molecule type" value="Genomic_DNA"/>
</dbReference>
<dbReference type="AlphaFoldDB" id="A0A4Z0H0D5"/>
<gene>
    <name evidence="7" type="ORF">E4663_14010</name>
</gene>
<dbReference type="FunFam" id="1.10.45.10:FF:000001">
    <property type="entry name" value="D-lactate dehydrogenase mitochondrial"/>
    <property type="match status" value="1"/>
</dbReference>
<dbReference type="PANTHER" id="PTHR42934:SF2">
    <property type="entry name" value="GLYCOLATE OXIDASE SUBUNIT GLCD"/>
    <property type="match status" value="1"/>
</dbReference>
<keyword evidence="4" id="KW-0274">FAD</keyword>
<dbReference type="FunFam" id="3.30.70.2740:FF:000001">
    <property type="entry name" value="D-lactate dehydrogenase mitochondrial"/>
    <property type="match status" value="1"/>
</dbReference>
<evidence type="ECO:0000256" key="3">
    <source>
        <dbReference type="ARBA" id="ARBA00022630"/>
    </source>
</evidence>
<evidence type="ECO:0000256" key="1">
    <source>
        <dbReference type="ARBA" id="ARBA00001974"/>
    </source>
</evidence>
<dbReference type="Gene3D" id="1.10.45.10">
    <property type="entry name" value="Vanillyl-alcohol Oxidase, Chain A, domain 4"/>
    <property type="match status" value="1"/>
</dbReference>
<comment type="caution">
    <text evidence="7">The sequence shown here is derived from an EMBL/GenBank/DDBJ whole genome shotgun (WGS) entry which is preliminary data.</text>
</comment>
<dbReference type="InterPro" id="IPR016167">
    <property type="entry name" value="FAD-bd_PCMH_sub1"/>
</dbReference>
<evidence type="ECO:0000256" key="4">
    <source>
        <dbReference type="ARBA" id="ARBA00022827"/>
    </source>
</evidence>
<dbReference type="InterPro" id="IPR016164">
    <property type="entry name" value="FAD-linked_Oxase-like_C"/>
</dbReference>
<dbReference type="Gene3D" id="3.30.70.2190">
    <property type="match status" value="1"/>
</dbReference>
<comment type="similarity">
    <text evidence="2">Belongs to the FAD-binding oxidoreductase/transferase type 4 family.</text>
</comment>
<keyword evidence="3" id="KW-0285">Flavoprotein</keyword>
<reference evidence="7 8" key="1">
    <citation type="journal article" date="2003" name="Int. J. Syst. Evol. Microbiol.">
        <title>Halobacillus salinus sp. nov., isolated from a salt lake on the coast of the East Sea in Korea.</title>
        <authorList>
            <person name="Yoon J.H."/>
            <person name="Kang K.H."/>
            <person name="Park Y.H."/>
        </authorList>
    </citation>
    <scope>NUCLEOTIDE SEQUENCE [LARGE SCALE GENOMIC DNA]</scope>
    <source>
        <strain evidence="7 8">HSL-3</strain>
    </source>
</reference>
<dbReference type="GO" id="GO:0071949">
    <property type="term" value="F:FAD binding"/>
    <property type="evidence" value="ECO:0007669"/>
    <property type="project" value="InterPro"/>
</dbReference>
<dbReference type="Gene3D" id="3.30.465.10">
    <property type="match status" value="1"/>
</dbReference>
<proteinExistence type="inferred from homology"/>
<dbReference type="RefSeq" id="WP_135328074.1">
    <property type="nucleotide sequence ID" value="NZ_SRJC01000003.1"/>
</dbReference>
<dbReference type="InterPro" id="IPR016166">
    <property type="entry name" value="FAD-bd_PCMH"/>
</dbReference>
<comment type="cofactor">
    <cofactor evidence="1">
        <name>FAD</name>
        <dbReference type="ChEBI" id="CHEBI:57692"/>
    </cofactor>
</comment>
<dbReference type="Gene3D" id="3.30.43.10">
    <property type="entry name" value="Uridine Diphospho-n-acetylenolpyruvylglucosamine Reductase, domain 2"/>
    <property type="match status" value="1"/>
</dbReference>
<dbReference type="PROSITE" id="PS51387">
    <property type="entry name" value="FAD_PCMH"/>
    <property type="match status" value="1"/>
</dbReference>
<dbReference type="InterPro" id="IPR016169">
    <property type="entry name" value="FAD-bd_PCMH_sub2"/>
</dbReference>
<dbReference type="PANTHER" id="PTHR42934">
    <property type="entry name" value="GLYCOLATE OXIDASE SUBUNIT GLCD"/>
    <property type="match status" value="1"/>
</dbReference>
<protein>
    <submittedName>
        <fullName evidence="7">FAD-binding protein</fullName>
    </submittedName>
</protein>
<dbReference type="InterPro" id="IPR016171">
    <property type="entry name" value="Vanillyl_alc_oxidase_C-sub2"/>
</dbReference>
<accession>A0A4Z0H0D5</accession>
<dbReference type="Pfam" id="PF01565">
    <property type="entry name" value="FAD_binding_4"/>
    <property type="match status" value="1"/>
</dbReference>
<sequence>MNKWLKPLEDCLEKGRVLTEVADLYSYSFDASFGEHLPEAVVQVKDKYEVARILKLANEYGVPVYPRGAGTCLSGGPLPVHGGIVLDLSKLPARIEVRPDDLTVTVSPSVRTGDINKEAEKYGLMYAPDPSSAHVATIGGNLAENSGGPRGLKYGVTKDHVLGLEVVTPEGELIRTGGQTIKNVTGYDLTKLIVGSEGTLAVIVEATLKLMPKPPAVRTMMVAFNEVRTAGEAISRTLTSGVLPSKLEFMDQACVVAVEQFQPIGLPVDAAAIILVELDGPEEALRVEQEKIEAIMKDMKAKDIIIPESDEEAAKLWHARKQVSPAIAKIKPTKVSEDATVPRSKIPDFMDRLQVIKEKYNLEVVAFGHAGDGNLHPNILCDQRDADEMKRAELAVEEMFEAAIELGGTLSGEHGIGTMKAPFMEMELGDVGVDMMRRIKQVWDPNNILNPGKIFAEKGQKLVLRND</sequence>
<dbReference type="InterPro" id="IPR036318">
    <property type="entry name" value="FAD-bd_PCMH-like_sf"/>
</dbReference>
<dbReference type="Proteomes" id="UP000297982">
    <property type="component" value="Unassembled WGS sequence"/>
</dbReference>
<evidence type="ECO:0000256" key="2">
    <source>
        <dbReference type="ARBA" id="ARBA00008000"/>
    </source>
</evidence>
<dbReference type="InterPro" id="IPR051914">
    <property type="entry name" value="FAD-linked_OxidoTrans_Type4"/>
</dbReference>
<feature type="domain" description="FAD-binding PCMH-type" evidence="6">
    <location>
        <begin position="34"/>
        <end position="213"/>
    </location>
</feature>
<evidence type="ECO:0000313" key="7">
    <source>
        <dbReference type="EMBL" id="TGB02448.1"/>
    </source>
</evidence>
<name>A0A4Z0H0D5_9BACI</name>
<dbReference type="Gene3D" id="3.30.70.2740">
    <property type="match status" value="1"/>
</dbReference>
<dbReference type="InterPro" id="IPR004113">
    <property type="entry name" value="FAD-bd_oxidored_4_C"/>
</dbReference>
<organism evidence="7 8">
    <name type="scientific">Halobacillus salinus</name>
    <dbReference type="NCBI Taxonomy" id="192814"/>
    <lineage>
        <taxon>Bacteria</taxon>
        <taxon>Bacillati</taxon>
        <taxon>Bacillota</taxon>
        <taxon>Bacilli</taxon>
        <taxon>Bacillales</taxon>
        <taxon>Bacillaceae</taxon>
        <taxon>Halobacillus</taxon>
    </lineage>
</organism>
<keyword evidence="5" id="KW-0560">Oxidoreductase</keyword>
<dbReference type="Pfam" id="PF02913">
    <property type="entry name" value="FAD-oxidase_C"/>
    <property type="match status" value="1"/>
</dbReference>